<dbReference type="RefSeq" id="WP_036963497.1">
    <property type="nucleotide sequence ID" value="NZ_JALD01000069.1"/>
</dbReference>
<dbReference type="AlphaFoldDB" id="A0AAV3M1W9"/>
<dbReference type="Proteomes" id="UP000022311">
    <property type="component" value="Unassembled WGS sequence"/>
</dbReference>
<proteinExistence type="predicted"/>
<evidence type="ECO:0000313" key="1">
    <source>
        <dbReference type="EMBL" id="EUD09692.1"/>
    </source>
</evidence>
<dbReference type="EMBL" id="JALD01000069">
    <property type="protein sequence ID" value="EUD09692.1"/>
    <property type="molecule type" value="Genomic_DNA"/>
</dbReference>
<comment type="caution">
    <text evidence="1">The sequence shown here is derived from an EMBL/GenBank/DDBJ whole genome shotgun (WGS) entry which is preliminary data.</text>
</comment>
<sequence>MTGKNIVITPSQEKLKGDVFKRVSEKATLKKELLNQIFYSMNICSLDIGAVYEVLNDVRNEFDYGLGNDEIPF</sequence>
<reference evidence="1 2" key="1">
    <citation type="submission" date="2014-01" db="EMBL/GenBank/DDBJ databases">
        <authorList>
            <person name="Durkin A.S."/>
            <person name="McCorrison J."/>
            <person name="Torralba M."/>
            <person name="Gillis M."/>
            <person name="Haft D.H."/>
            <person name="Methe B."/>
            <person name="Sutton G."/>
            <person name="Nelson K.E."/>
        </authorList>
    </citation>
    <scope>NUCLEOTIDE SEQUENCE [LARGE SCALE GENOMIC DNA]</scope>
    <source>
        <strain evidence="1 2">205/92</strain>
    </source>
</reference>
<protein>
    <submittedName>
        <fullName evidence="1">Uncharacterized protein</fullName>
    </submittedName>
</protein>
<name>A0AAV3M1W9_9GAMM</name>
<organism evidence="1 2">
    <name type="scientific">Providencia alcalifaciens 205/92</name>
    <dbReference type="NCBI Taxonomy" id="1256988"/>
    <lineage>
        <taxon>Bacteria</taxon>
        <taxon>Pseudomonadati</taxon>
        <taxon>Pseudomonadota</taxon>
        <taxon>Gammaproteobacteria</taxon>
        <taxon>Enterobacterales</taxon>
        <taxon>Morganellaceae</taxon>
        <taxon>Providencia</taxon>
    </lineage>
</organism>
<evidence type="ECO:0000313" key="2">
    <source>
        <dbReference type="Proteomes" id="UP000022311"/>
    </source>
</evidence>
<gene>
    <name evidence="1" type="ORF">HMPREF1563_2882</name>
</gene>
<accession>A0AAV3M1W9</accession>